<feature type="signal peptide" evidence="8">
    <location>
        <begin position="1"/>
        <end position="20"/>
    </location>
</feature>
<dbReference type="GO" id="GO:0042597">
    <property type="term" value="C:periplasmic space"/>
    <property type="evidence" value="ECO:0007669"/>
    <property type="project" value="UniProtKB-SubCell"/>
</dbReference>
<dbReference type="PANTHER" id="PTHR43649">
    <property type="entry name" value="ARABINOSE-BINDING PROTEIN-RELATED"/>
    <property type="match status" value="1"/>
</dbReference>
<gene>
    <name evidence="9" type="ORF">IAA97_07885</name>
</gene>
<keyword evidence="4 8" id="KW-0732">Signal</keyword>
<protein>
    <submittedName>
        <fullName evidence="9">Extracellular solute-binding protein</fullName>
    </submittedName>
</protein>
<reference evidence="9" key="2">
    <citation type="journal article" date="2021" name="PeerJ">
        <title>Extensive microbial diversity within the chicken gut microbiome revealed by metagenomics and culture.</title>
        <authorList>
            <person name="Gilroy R."/>
            <person name="Ravi A."/>
            <person name="Getino M."/>
            <person name="Pursley I."/>
            <person name="Horton D.L."/>
            <person name="Alikhan N.F."/>
            <person name="Baker D."/>
            <person name="Gharbi K."/>
            <person name="Hall N."/>
            <person name="Watson M."/>
            <person name="Adriaenssens E.M."/>
            <person name="Foster-Nyarko E."/>
            <person name="Jarju S."/>
            <person name="Secka A."/>
            <person name="Antonio M."/>
            <person name="Oren A."/>
            <person name="Chaudhuri R.R."/>
            <person name="La Ragione R."/>
            <person name="Hildebrand F."/>
            <person name="Pallen M.J."/>
        </authorList>
    </citation>
    <scope>NUCLEOTIDE SEQUENCE</scope>
    <source>
        <strain evidence="9">7293</strain>
    </source>
</reference>
<comment type="caution">
    <text evidence="9">The sequence shown here is derived from an EMBL/GenBank/DDBJ whole genome shotgun (WGS) entry which is preliminary data.</text>
</comment>
<feature type="chain" id="PRO_5038899596" evidence="8">
    <location>
        <begin position="21"/>
        <end position="420"/>
    </location>
</feature>
<evidence type="ECO:0000313" key="10">
    <source>
        <dbReference type="Proteomes" id="UP000823615"/>
    </source>
</evidence>
<evidence type="ECO:0000256" key="6">
    <source>
        <dbReference type="ARBA" id="ARBA00023139"/>
    </source>
</evidence>
<evidence type="ECO:0000256" key="4">
    <source>
        <dbReference type="ARBA" id="ARBA00022729"/>
    </source>
</evidence>
<keyword evidence="7" id="KW-0449">Lipoprotein</keyword>
<evidence type="ECO:0000256" key="1">
    <source>
        <dbReference type="ARBA" id="ARBA00004418"/>
    </source>
</evidence>
<name>A0A9D9H597_9SPIO</name>
<dbReference type="SUPFAM" id="SSF53850">
    <property type="entry name" value="Periplasmic binding protein-like II"/>
    <property type="match status" value="1"/>
</dbReference>
<dbReference type="AlphaFoldDB" id="A0A9D9H597"/>
<evidence type="ECO:0000256" key="3">
    <source>
        <dbReference type="ARBA" id="ARBA00022475"/>
    </source>
</evidence>
<evidence type="ECO:0000313" key="9">
    <source>
        <dbReference type="EMBL" id="MBO8436881.1"/>
    </source>
</evidence>
<evidence type="ECO:0000256" key="7">
    <source>
        <dbReference type="ARBA" id="ARBA00023288"/>
    </source>
</evidence>
<comment type="subcellular location">
    <subcellularLocation>
        <location evidence="1">Periplasm</location>
    </subcellularLocation>
</comment>
<dbReference type="Gene3D" id="3.40.190.10">
    <property type="entry name" value="Periplasmic binding protein-like II"/>
    <property type="match status" value="1"/>
</dbReference>
<dbReference type="PANTHER" id="PTHR43649:SF33">
    <property type="entry name" value="POLYGALACTURONAN_RHAMNOGALACTURONAN-BINDING PROTEIN YTCQ"/>
    <property type="match status" value="1"/>
</dbReference>
<evidence type="ECO:0000256" key="5">
    <source>
        <dbReference type="ARBA" id="ARBA00023136"/>
    </source>
</evidence>
<comment type="similarity">
    <text evidence="2">Belongs to the bacterial solute-binding protein 1 family.</text>
</comment>
<evidence type="ECO:0000256" key="2">
    <source>
        <dbReference type="ARBA" id="ARBA00008520"/>
    </source>
</evidence>
<keyword evidence="5" id="KW-0472">Membrane</keyword>
<accession>A0A9D9H597</accession>
<dbReference type="EMBL" id="JADIMT010000092">
    <property type="protein sequence ID" value="MBO8436881.1"/>
    <property type="molecule type" value="Genomic_DNA"/>
</dbReference>
<dbReference type="Proteomes" id="UP000823615">
    <property type="component" value="Unassembled WGS sequence"/>
</dbReference>
<proteinExistence type="inferred from homology"/>
<dbReference type="Pfam" id="PF13416">
    <property type="entry name" value="SBP_bac_8"/>
    <property type="match status" value="1"/>
</dbReference>
<evidence type="ECO:0000256" key="8">
    <source>
        <dbReference type="SAM" id="SignalP"/>
    </source>
</evidence>
<sequence>MKKFLAAFLVLSLLITGVWAGGSGESSGGVERLEILLSDDTLEGGAMAKAVERFNAEYADKGIQVFINEIAYGDMQTQIQNRAMAHDLPALIRSGHFIQYNDLAYSLEGKVGDLTGDSFAMDGTSPATGELIAGTVNATAVGLIINKTAFDKAGVSYPLTEEERWTWDEFMAALDQVMAANEDTLDYALVIDYSQQRIRTILYQFGSLFFDPEDPKHLILDSPETKEAIDFILSLYKNGYSSVSAGLGTENAQQMFKTGRVAAHLAGNWVITDYMENIKDFEWIPVLMPYETTVATCLGGNFLYAFDGTGQEEAAVEFINWFFQPENYIQYCKDGNYLPGVKGIEVDYDVPGLDIFVQELNATDAGPERDKAIESSYIGKDWGNTLRDNLARAVAGEITGEDVIRITCDTLLETYGDIHE</sequence>
<keyword evidence="6" id="KW-0564">Palmitate</keyword>
<dbReference type="InterPro" id="IPR050490">
    <property type="entry name" value="Bact_solute-bd_prot1"/>
</dbReference>
<dbReference type="InterPro" id="IPR006059">
    <property type="entry name" value="SBP"/>
</dbReference>
<keyword evidence="3" id="KW-1003">Cell membrane</keyword>
<reference evidence="9" key="1">
    <citation type="submission" date="2020-10" db="EMBL/GenBank/DDBJ databases">
        <authorList>
            <person name="Gilroy R."/>
        </authorList>
    </citation>
    <scope>NUCLEOTIDE SEQUENCE</scope>
    <source>
        <strain evidence="9">7293</strain>
    </source>
</reference>
<organism evidence="9 10">
    <name type="scientific">Candidatus Ornithospirochaeta stercoripullorum</name>
    <dbReference type="NCBI Taxonomy" id="2840899"/>
    <lineage>
        <taxon>Bacteria</taxon>
        <taxon>Pseudomonadati</taxon>
        <taxon>Spirochaetota</taxon>
        <taxon>Spirochaetia</taxon>
        <taxon>Spirochaetales</taxon>
        <taxon>Spirochaetaceae</taxon>
        <taxon>Spirochaetaceae incertae sedis</taxon>
        <taxon>Candidatus Ornithospirochaeta</taxon>
    </lineage>
</organism>